<organism evidence="7 8">
    <name type="scientific">Thauera sinica</name>
    <dbReference type="NCBI Taxonomy" id="2665146"/>
    <lineage>
        <taxon>Bacteria</taxon>
        <taxon>Pseudomonadati</taxon>
        <taxon>Pseudomonadota</taxon>
        <taxon>Betaproteobacteria</taxon>
        <taxon>Rhodocyclales</taxon>
        <taxon>Zoogloeaceae</taxon>
        <taxon>Thauera</taxon>
    </lineage>
</organism>
<keyword evidence="4 7" id="KW-0503">Monooxygenase</keyword>
<dbReference type="Pfam" id="PF00296">
    <property type="entry name" value="Bac_luciferase"/>
    <property type="match status" value="1"/>
</dbReference>
<dbReference type="PANTHER" id="PTHR30011">
    <property type="entry name" value="ALKANESULFONATE MONOOXYGENASE-RELATED"/>
    <property type="match status" value="1"/>
</dbReference>
<accession>A0ABW1AMY9</accession>
<comment type="similarity">
    <text evidence="5">Belongs to the NtaA/SnaA/DszA monooxygenase family.</text>
</comment>
<gene>
    <name evidence="7" type="ORF">ACFPTN_03580</name>
</gene>
<dbReference type="NCBIfam" id="TIGR03860">
    <property type="entry name" value="FMN_nitrolo"/>
    <property type="match status" value="1"/>
</dbReference>
<dbReference type="EC" id="1.14.-.-" evidence="7"/>
<evidence type="ECO:0000256" key="4">
    <source>
        <dbReference type="ARBA" id="ARBA00023033"/>
    </source>
</evidence>
<evidence type="ECO:0000256" key="1">
    <source>
        <dbReference type="ARBA" id="ARBA00022630"/>
    </source>
</evidence>
<comment type="caution">
    <text evidence="7">The sequence shown here is derived from an EMBL/GenBank/DDBJ whole genome shotgun (WGS) entry which is preliminary data.</text>
</comment>
<dbReference type="RefSeq" id="WP_096448715.1">
    <property type="nucleotide sequence ID" value="NZ_JBHSOG010000010.1"/>
</dbReference>
<dbReference type="InterPro" id="IPR011251">
    <property type="entry name" value="Luciferase-like_dom"/>
</dbReference>
<evidence type="ECO:0000256" key="3">
    <source>
        <dbReference type="ARBA" id="ARBA00023002"/>
    </source>
</evidence>
<evidence type="ECO:0000313" key="7">
    <source>
        <dbReference type="EMBL" id="MFC5768446.1"/>
    </source>
</evidence>
<evidence type="ECO:0000259" key="6">
    <source>
        <dbReference type="Pfam" id="PF00296"/>
    </source>
</evidence>
<dbReference type="PANTHER" id="PTHR30011:SF16">
    <property type="entry name" value="C2H2 FINGER DOMAIN TRANSCRIPTION FACTOR (EUROFUNG)-RELATED"/>
    <property type="match status" value="1"/>
</dbReference>
<feature type="domain" description="Luciferase-like" evidence="6">
    <location>
        <begin position="10"/>
        <end position="380"/>
    </location>
</feature>
<protein>
    <submittedName>
        <fullName evidence="7">NtaA/DmoA family FMN-dependent monooxygenase</fullName>
        <ecNumber evidence="7">1.14.-.-</ecNumber>
    </submittedName>
</protein>
<dbReference type="PIRSF" id="PIRSF000337">
    <property type="entry name" value="NTA_MOA"/>
    <property type="match status" value="1"/>
</dbReference>
<keyword evidence="3 7" id="KW-0560">Oxidoreductase</keyword>
<keyword evidence="2" id="KW-0288">FMN</keyword>
<evidence type="ECO:0000256" key="2">
    <source>
        <dbReference type="ARBA" id="ARBA00022643"/>
    </source>
</evidence>
<dbReference type="Gene3D" id="3.20.20.30">
    <property type="entry name" value="Luciferase-like domain"/>
    <property type="match status" value="1"/>
</dbReference>
<evidence type="ECO:0000256" key="5">
    <source>
        <dbReference type="ARBA" id="ARBA00033748"/>
    </source>
</evidence>
<reference evidence="8" key="1">
    <citation type="journal article" date="2019" name="Int. J. Syst. Evol. Microbiol.">
        <title>The Global Catalogue of Microorganisms (GCM) 10K type strain sequencing project: providing services to taxonomists for standard genome sequencing and annotation.</title>
        <authorList>
            <consortium name="The Broad Institute Genomics Platform"/>
            <consortium name="The Broad Institute Genome Sequencing Center for Infectious Disease"/>
            <person name="Wu L."/>
            <person name="Ma J."/>
        </authorList>
    </citation>
    <scope>NUCLEOTIDE SEQUENCE [LARGE SCALE GENOMIC DNA]</scope>
    <source>
        <strain evidence="8">SHR3</strain>
    </source>
</reference>
<dbReference type="Proteomes" id="UP001595974">
    <property type="component" value="Unassembled WGS sequence"/>
</dbReference>
<evidence type="ECO:0000313" key="8">
    <source>
        <dbReference type="Proteomes" id="UP001595974"/>
    </source>
</evidence>
<dbReference type="InterPro" id="IPR036661">
    <property type="entry name" value="Luciferase-like_sf"/>
</dbReference>
<sequence length="431" mass="47823">MTKPLHFTAFQMLTPGDNGVWRDPQNIRNHLDLNYWIGQAQLLERAGFDAMFFADILGVFETRESGAELSVRDAHVFPLGDPFTLVSALAAATRSLGFVVTASTTYEPPFLLARRFSTLDHFTGGRIGWNIVTSYLDSAAANFGLTEQVTHADRYARADEYIEVLEKLWLQSWEADALRRDKASGVYADPAKVRAIDHRGAHYAVRGPHLVEPSPQGRPVYFQATASDTGFDFAIRHAEALYTNAGNPEQLKASIERLEGLARTAGRTARPLVFAGINLAIGASHAEAEEKLERQTRFRNDDSILAWNGIDIRRYPRDTRLSDLATYGTTRPLRSVNGRHDVTIQDYIEHTRRLRTPFTVLGTPDEVVDQIADLAARTGLDGFNISSATTPGVYEDFADHLTARLRARGLLAPPAATPIRLRDRLAPAGIR</sequence>
<keyword evidence="8" id="KW-1185">Reference proteome</keyword>
<dbReference type="EMBL" id="JBHSOG010000010">
    <property type="protein sequence ID" value="MFC5768446.1"/>
    <property type="molecule type" value="Genomic_DNA"/>
</dbReference>
<dbReference type="InterPro" id="IPR016215">
    <property type="entry name" value="NTA_MOA"/>
</dbReference>
<keyword evidence="1" id="KW-0285">Flavoprotein</keyword>
<name>A0ABW1AMY9_9RHOO</name>
<dbReference type="SUPFAM" id="SSF51679">
    <property type="entry name" value="Bacterial luciferase-like"/>
    <property type="match status" value="1"/>
</dbReference>
<dbReference type="GO" id="GO:0004497">
    <property type="term" value="F:monooxygenase activity"/>
    <property type="evidence" value="ECO:0007669"/>
    <property type="project" value="UniProtKB-KW"/>
</dbReference>
<dbReference type="InterPro" id="IPR051260">
    <property type="entry name" value="Diverse_substr_monoxygenases"/>
</dbReference>
<proteinExistence type="inferred from homology"/>